<accession>A0ACA9MFS6</accession>
<sequence>MSINTMFADLQREKCASRLRNILFSFNEYMFIVIDGIDHALGTAGMYYVYGSEPIETIMTEGQMILDALEEAIPILKDHALPFLPETQKELEFYIRDYRERYHRSQRRSQSWVPFAVRTGSSMGEFRADHVGHL</sequence>
<protein>
    <submittedName>
        <fullName evidence="1">4799_t:CDS:1</fullName>
    </submittedName>
</protein>
<proteinExistence type="predicted"/>
<comment type="caution">
    <text evidence="1">The sequence shown here is derived from an EMBL/GenBank/DDBJ whole genome shotgun (WGS) entry which is preliminary data.</text>
</comment>
<organism evidence="1 2">
    <name type="scientific">Acaulospora colombiana</name>
    <dbReference type="NCBI Taxonomy" id="27376"/>
    <lineage>
        <taxon>Eukaryota</taxon>
        <taxon>Fungi</taxon>
        <taxon>Fungi incertae sedis</taxon>
        <taxon>Mucoromycota</taxon>
        <taxon>Glomeromycotina</taxon>
        <taxon>Glomeromycetes</taxon>
        <taxon>Diversisporales</taxon>
        <taxon>Acaulosporaceae</taxon>
        <taxon>Acaulospora</taxon>
    </lineage>
</organism>
<dbReference type="Proteomes" id="UP000789525">
    <property type="component" value="Unassembled WGS sequence"/>
</dbReference>
<gene>
    <name evidence="1" type="ORF">ACOLOM_LOCUS6148</name>
</gene>
<name>A0ACA9MFS6_9GLOM</name>
<evidence type="ECO:0000313" key="2">
    <source>
        <dbReference type="Proteomes" id="UP000789525"/>
    </source>
</evidence>
<keyword evidence="2" id="KW-1185">Reference proteome</keyword>
<dbReference type="EMBL" id="CAJVPT010012257">
    <property type="protein sequence ID" value="CAG8586096.1"/>
    <property type="molecule type" value="Genomic_DNA"/>
</dbReference>
<evidence type="ECO:0000313" key="1">
    <source>
        <dbReference type="EMBL" id="CAG8586096.1"/>
    </source>
</evidence>
<reference evidence="1" key="1">
    <citation type="submission" date="2021-06" db="EMBL/GenBank/DDBJ databases">
        <authorList>
            <person name="Kallberg Y."/>
            <person name="Tangrot J."/>
            <person name="Rosling A."/>
        </authorList>
    </citation>
    <scope>NUCLEOTIDE SEQUENCE</scope>
    <source>
        <strain evidence="1">CL356</strain>
    </source>
</reference>